<dbReference type="Proteomes" id="UP000054559">
    <property type="component" value="Unassembled WGS sequence"/>
</dbReference>
<dbReference type="AlphaFoldDB" id="A0A0J8QKB1"/>
<accession>A0A0J8QKB1</accession>
<evidence type="ECO:0000313" key="3">
    <source>
        <dbReference type="Proteomes" id="UP000054559"/>
    </source>
</evidence>
<evidence type="ECO:0000313" key="2">
    <source>
        <dbReference type="EMBL" id="KMU72886.1"/>
    </source>
</evidence>
<proteinExistence type="predicted"/>
<reference evidence="3" key="1">
    <citation type="journal article" date="2010" name="Genome Res.">
        <title>Population genomic sequencing of Coccidioides fungi reveals recent hybridization and transposon control.</title>
        <authorList>
            <person name="Neafsey D.E."/>
            <person name="Barker B.M."/>
            <person name="Sharpton T.J."/>
            <person name="Stajich J.E."/>
            <person name="Park D.J."/>
            <person name="Whiston E."/>
            <person name="Hung C.-Y."/>
            <person name="McMahan C."/>
            <person name="White J."/>
            <person name="Sykes S."/>
            <person name="Heiman D."/>
            <person name="Young S."/>
            <person name="Zeng Q."/>
            <person name="Abouelleil A."/>
            <person name="Aftuck L."/>
            <person name="Bessette D."/>
            <person name="Brown A."/>
            <person name="FitzGerald M."/>
            <person name="Lui A."/>
            <person name="Macdonald J.P."/>
            <person name="Priest M."/>
            <person name="Orbach M.J."/>
            <person name="Galgiani J.N."/>
            <person name="Kirkland T.N."/>
            <person name="Cole G.T."/>
            <person name="Birren B.W."/>
            <person name="Henn M.R."/>
            <person name="Taylor J.W."/>
            <person name="Rounsley S.D."/>
        </authorList>
    </citation>
    <scope>NUCLEOTIDE SEQUENCE [LARGE SCALE GENOMIC DNA]</scope>
    <source>
        <strain evidence="3">RMSCC 3703</strain>
    </source>
</reference>
<gene>
    <name evidence="2" type="ORF">CISG_09847</name>
</gene>
<protein>
    <submittedName>
        <fullName evidence="2">Uncharacterized protein</fullName>
    </submittedName>
</protein>
<evidence type="ECO:0000256" key="1">
    <source>
        <dbReference type="SAM" id="MobiDB-lite"/>
    </source>
</evidence>
<sequence length="175" mass="19516">MHPNLPLDSYGIKRKGESRSFIVFTNPTSGVERDGKNLGSIRLDGVFRAGNTDSSIVHRKGRIPFSLGEFPGKRGTYDFSVFTVKTPRCTRPRRLWVDNCHLEEVSPLVAPLLWTEDDPTSPRYYRGADRGNRVRWKCGGGDESGAGEEEKRGGLGGPNHTEVQRASAKHGDRYQ</sequence>
<organism evidence="2 3">
    <name type="scientific">Coccidioides immitis RMSCC 3703</name>
    <dbReference type="NCBI Taxonomy" id="454286"/>
    <lineage>
        <taxon>Eukaryota</taxon>
        <taxon>Fungi</taxon>
        <taxon>Dikarya</taxon>
        <taxon>Ascomycota</taxon>
        <taxon>Pezizomycotina</taxon>
        <taxon>Eurotiomycetes</taxon>
        <taxon>Eurotiomycetidae</taxon>
        <taxon>Onygenales</taxon>
        <taxon>Onygenaceae</taxon>
        <taxon>Coccidioides</taxon>
    </lineage>
</organism>
<feature type="region of interest" description="Disordered" evidence="1">
    <location>
        <begin position="133"/>
        <end position="175"/>
    </location>
</feature>
<dbReference type="EMBL" id="DS268227">
    <property type="protein sequence ID" value="KMU72886.1"/>
    <property type="molecule type" value="Genomic_DNA"/>
</dbReference>
<name>A0A0J8QKB1_COCIT</name>